<dbReference type="EMBL" id="NHSJ01000107">
    <property type="protein sequence ID" value="PPQ28532.1"/>
    <property type="molecule type" value="Genomic_DNA"/>
</dbReference>
<dbReference type="Proteomes" id="UP000239089">
    <property type="component" value="Unassembled WGS sequence"/>
</dbReference>
<proteinExistence type="predicted"/>
<accession>A0A2S6N1P1</accession>
<reference evidence="1 2" key="1">
    <citation type="journal article" date="2018" name="Arch. Microbiol.">
        <title>New insights into the metabolic potential of the phototrophic purple bacterium Rhodopila globiformis DSM 161(T) from its draft genome sequence and evidence for a vanadium-dependent nitrogenase.</title>
        <authorList>
            <person name="Imhoff J.F."/>
            <person name="Rahn T."/>
            <person name="Kunzel S."/>
            <person name="Neulinger S.C."/>
        </authorList>
    </citation>
    <scope>NUCLEOTIDE SEQUENCE [LARGE SCALE GENOMIC DNA]</scope>
    <source>
        <strain evidence="1 2">DSM 16996</strain>
    </source>
</reference>
<gene>
    <name evidence="1" type="ORF">CCR94_17720</name>
</gene>
<evidence type="ECO:0000313" key="1">
    <source>
        <dbReference type="EMBL" id="PPQ28532.1"/>
    </source>
</evidence>
<protein>
    <submittedName>
        <fullName evidence="1">Uncharacterized protein</fullName>
    </submittedName>
</protein>
<dbReference type="AlphaFoldDB" id="A0A2S6N1P1"/>
<organism evidence="1 2">
    <name type="scientific">Rhodoblastus sphagnicola</name>
    <dbReference type="NCBI Taxonomy" id="333368"/>
    <lineage>
        <taxon>Bacteria</taxon>
        <taxon>Pseudomonadati</taxon>
        <taxon>Pseudomonadota</taxon>
        <taxon>Alphaproteobacteria</taxon>
        <taxon>Hyphomicrobiales</taxon>
        <taxon>Rhodoblastaceae</taxon>
        <taxon>Rhodoblastus</taxon>
    </lineage>
</organism>
<dbReference type="RefSeq" id="WP_104509182.1">
    <property type="nucleotide sequence ID" value="NZ_JACIGC010000011.1"/>
</dbReference>
<keyword evidence="2" id="KW-1185">Reference proteome</keyword>
<evidence type="ECO:0000313" key="2">
    <source>
        <dbReference type="Proteomes" id="UP000239089"/>
    </source>
</evidence>
<name>A0A2S6N1P1_9HYPH</name>
<comment type="caution">
    <text evidence="1">The sequence shown here is derived from an EMBL/GenBank/DDBJ whole genome shotgun (WGS) entry which is preliminary data.</text>
</comment>
<sequence length="81" mass="8932">MIFNAAFRKQIDGFSLWRFAALLVALEAVIVLFRHEGFAPLRHDLLIVPSLIAGHLIVWIISSVVDSLSSESLGEASNDRA</sequence>